<evidence type="ECO:0000256" key="2">
    <source>
        <dbReference type="ARBA" id="ARBA00022679"/>
    </source>
</evidence>
<organism evidence="5 6">
    <name type="scientific">Nannocystis exedens</name>
    <dbReference type="NCBI Taxonomy" id="54"/>
    <lineage>
        <taxon>Bacteria</taxon>
        <taxon>Pseudomonadati</taxon>
        <taxon>Myxococcota</taxon>
        <taxon>Polyangia</taxon>
        <taxon>Nannocystales</taxon>
        <taxon>Nannocystaceae</taxon>
        <taxon>Nannocystis</taxon>
    </lineage>
</organism>
<protein>
    <submittedName>
        <fullName evidence="5">Ubiquinone/menaquinone biosynthesis C-methylase UbiE</fullName>
    </submittedName>
</protein>
<dbReference type="InterPro" id="IPR013216">
    <property type="entry name" value="Methyltransf_11"/>
</dbReference>
<dbReference type="OrthoDB" id="5522265at2"/>
<feature type="domain" description="Methyltransferase type 11" evidence="4">
    <location>
        <begin position="47"/>
        <end position="141"/>
    </location>
</feature>
<dbReference type="RefSeq" id="WP_096327448.1">
    <property type="nucleotide sequence ID" value="NZ_FOMX01000021.1"/>
</dbReference>
<dbReference type="PANTHER" id="PTHR43464:SF19">
    <property type="entry name" value="UBIQUINONE BIOSYNTHESIS O-METHYLTRANSFERASE, MITOCHONDRIAL"/>
    <property type="match status" value="1"/>
</dbReference>
<dbReference type="Pfam" id="PF08241">
    <property type="entry name" value="Methyltransf_11"/>
    <property type="match status" value="1"/>
</dbReference>
<dbReference type="SUPFAM" id="SSF53335">
    <property type="entry name" value="S-adenosyl-L-methionine-dependent methyltransferases"/>
    <property type="match status" value="1"/>
</dbReference>
<dbReference type="STRING" id="54.SAMN02745121_05841"/>
<accession>A0A1I2E041</accession>
<name>A0A1I2E041_9BACT</name>
<keyword evidence="1 5" id="KW-0489">Methyltransferase</keyword>
<proteinExistence type="predicted"/>
<keyword evidence="2" id="KW-0808">Transferase</keyword>
<dbReference type="Proteomes" id="UP000199400">
    <property type="component" value="Unassembled WGS sequence"/>
</dbReference>
<evidence type="ECO:0000259" key="4">
    <source>
        <dbReference type="Pfam" id="PF08241"/>
    </source>
</evidence>
<dbReference type="GO" id="GO:0032259">
    <property type="term" value="P:methylation"/>
    <property type="evidence" value="ECO:0007669"/>
    <property type="project" value="UniProtKB-KW"/>
</dbReference>
<gene>
    <name evidence="5" type="ORF">SAMN02745121_05841</name>
</gene>
<dbReference type="Gene3D" id="3.40.50.150">
    <property type="entry name" value="Vaccinia Virus protein VP39"/>
    <property type="match status" value="1"/>
</dbReference>
<reference evidence="6" key="1">
    <citation type="submission" date="2016-10" db="EMBL/GenBank/DDBJ databases">
        <authorList>
            <person name="Varghese N."/>
            <person name="Submissions S."/>
        </authorList>
    </citation>
    <scope>NUCLEOTIDE SEQUENCE [LARGE SCALE GENOMIC DNA]</scope>
    <source>
        <strain evidence="6">ATCC 25963</strain>
    </source>
</reference>
<evidence type="ECO:0000313" key="5">
    <source>
        <dbReference type="EMBL" id="SFE86234.1"/>
    </source>
</evidence>
<dbReference type="AlphaFoldDB" id="A0A1I2E041"/>
<sequence length="242" mass="26941">MTQNIYDDPQFFAGYSRLGRSVDGLDGAPEWPALRELLPPLAGLRVLDLGCGFGWFSRWAREHGAARVLGLDRSENMLARARADTGDPAIEYRRADLEQLDLPASCFDLAHSALALHYVVDLAGLLARVHAALAPGGRLVVSAEHPIYTAPSRPGWRVDAEGRRFWPLDRYLVEGPRVTNWLAEGVVKQHRTLGTTLNLFVRAGFRIVHVEEWSPTDAQVAARPELAEERERPMFVLVAADR</sequence>
<keyword evidence="6" id="KW-1185">Reference proteome</keyword>
<dbReference type="GO" id="GO:0008757">
    <property type="term" value="F:S-adenosylmethionine-dependent methyltransferase activity"/>
    <property type="evidence" value="ECO:0007669"/>
    <property type="project" value="InterPro"/>
</dbReference>
<dbReference type="PANTHER" id="PTHR43464">
    <property type="entry name" value="METHYLTRANSFERASE"/>
    <property type="match status" value="1"/>
</dbReference>
<dbReference type="EMBL" id="FOMX01000021">
    <property type="protein sequence ID" value="SFE86234.1"/>
    <property type="molecule type" value="Genomic_DNA"/>
</dbReference>
<keyword evidence="5" id="KW-0830">Ubiquinone</keyword>
<dbReference type="InterPro" id="IPR029063">
    <property type="entry name" value="SAM-dependent_MTases_sf"/>
</dbReference>
<keyword evidence="3" id="KW-0949">S-adenosyl-L-methionine</keyword>
<evidence type="ECO:0000313" key="6">
    <source>
        <dbReference type="Proteomes" id="UP000199400"/>
    </source>
</evidence>
<evidence type="ECO:0000256" key="1">
    <source>
        <dbReference type="ARBA" id="ARBA00022603"/>
    </source>
</evidence>
<evidence type="ECO:0000256" key="3">
    <source>
        <dbReference type="ARBA" id="ARBA00022691"/>
    </source>
</evidence>
<dbReference type="CDD" id="cd02440">
    <property type="entry name" value="AdoMet_MTases"/>
    <property type="match status" value="1"/>
</dbReference>